<keyword evidence="3" id="KW-1185">Reference proteome</keyword>
<evidence type="ECO:0000313" key="2">
    <source>
        <dbReference type="EMBL" id="KAK0703423.1"/>
    </source>
</evidence>
<dbReference type="AlphaFoldDB" id="A0AA39ZTM0"/>
<proteinExistence type="predicted"/>
<sequence>MATTPQSNGNPLTRGTEWPPGVVEEAARRSPSRSPPRLPLRTDDLPFTADVAGDTSRRPERNSPVAQIPLSPGIRTQENNPTRYEPYLWTLSGRKPYITEKAKAAGGWKRLTSRQCPYGRIEEQGATFSPPQDERPDDREGKARDTWPSKLILRRNWRARDAHIGTFASIERGGTQGAR</sequence>
<dbReference type="EMBL" id="JAUIRO010000008">
    <property type="protein sequence ID" value="KAK0703423.1"/>
    <property type="molecule type" value="Genomic_DNA"/>
</dbReference>
<feature type="compositionally biased region" description="Basic and acidic residues" evidence="1">
    <location>
        <begin position="132"/>
        <end position="147"/>
    </location>
</feature>
<feature type="compositionally biased region" description="Polar residues" evidence="1">
    <location>
        <begin position="1"/>
        <end position="13"/>
    </location>
</feature>
<comment type="caution">
    <text evidence="2">The sequence shown here is derived from an EMBL/GenBank/DDBJ whole genome shotgun (WGS) entry which is preliminary data.</text>
</comment>
<evidence type="ECO:0000313" key="3">
    <source>
        <dbReference type="Proteomes" id="UP001172101"/>
    </source>
</evidence>
<name>A0AA39ZTM0_9PEZI</name>
<reference evidence="2" key="1">
    <citation type="submission" date="2023-06" db="EMBL/GenBank/DDBJ databases">
        <title>Genome-scale phylogeny and comparative genomics of the fungal order Sordariales.</title>
        <authorList>
            <consortium name="Lawrence Berkeley National Laboratory"/>
            <person name="Hensen N."/>
            <person name="Bonometti L."/>
            <person name="Westerberg I."/>
            <person name="Brannstrom I.O."/>
            <person name="Guillou S."/>
            <person name="Cros-Aarteil S."/>
            <person name="Calhoun S."/>
            <person name="Haridas S."/>
            <person name="Kuo A."/>
            <person name="Mondo S."/>
            <person name="Pangilinan J."/>
            <person name="Riley R."/>
            <person name="LaButti K."/>
            <person name="Andreopoulos B."/>
            <person name="Lipzen A."/>
            <person name="Chen C."/>
            <person name="Yanf M."/>
            <person name="Daum C."/>
            <person name="Ng V."/>
            <person name="Clum A."/>
            <person name="Steindorff A."/>
            <person name="Ohm R."/>
            <person name="Martin F."/>
            <person name="Silar P."/>
            <person name="Natvig D."/>
            <person name="Lalanne C."/>
            <person name="Gautier V."/>
            <person name="Ament-velasquez S.L."/>
            <person name="Kruys A."/>
            <person name="Hutchinson M.I."/>
            <person name="Powell A.J."/>
            <person name="Barry K."/>
            <person name="Miller A.N."/>
            <person name="Grigoriev I.V."/>
            <person name="Debuchy R."/>
            <person name="Gladieux P."/>
            <person name="Thoren M.H."/>
            <person name="Johannesson H."/>
        </authorList>
    </citation>
    <scope>NUCLEOTIDE SEQUENCE</scope>
    <source>
        <strain evidence="2">SMH2392-1A</strain>
    </source>
</reference>
<gene>
    <name evidence="2" type="ORF">B0T26DRAFT_497805</name>
</gene>
<feature type="region of interest" description="Disordered" evidence="1">
    <location>
        <begin position="1"/>
        <end position="82"/>
    </location>
</feature>
<dbReference type="RefSeq" id="XP_060290282.1">
    <property type="nucleotide sequence ID" value="XM_060435360.1"/>
</dbReference>
<evidence type="ECO:0000256" key="1">
    <source>
        <dbReference type="SAM" id="MobiDB-lite"/>
    </source>
</evidence>
<feature type="region of interest" description="Disordered" evidence="1">
    <location>
        <begin position="119"/>
        <end position="148"/>
    </location>
</feature>
<organism evidence="2 3">
    <name type="scientific">Lasiosphaeria miniovina</name>
    <dbReference type="NCBI Taxonomy" id="1954250"/>
    <lineage>
        <taxon>Eukaryota</taxon>
        <taxon>Fungi</taxon>
        <taxon>Dikarya</taxon>
        <taxon>Ascomycota</taxon>
        <taxon>Pezizomycotina</taxon>
        <taxon>Sordariomycetes</taxon>
        <taxon>Sordariomycetidae</taxon>
        <taxon>Sordariales</taxon>
        <taxon>Lasiosphaeriaceae</taxon>
        <taxon>Lasiosphaeria</taxon>
    </lineage>
</organism>
<dbReference type="Proteomes" id="UP001172101">
    <property type="component" value="Unassembled WGS sequence"/>
</dbReference>
<accession>A0AA39ZTM0</accession>
<protein>
    <submittedName>
        <fullName evidence="2">Uncharacterized protein</fullName>
    </submittedName>
</protein>
<dbReference type="GeneID" id="85318630"/>